<dbReference type="Proteomes" id="UP000499080">
    <property type="component" value="Unassembled WGS sequence"/>
</dbReference>
<name>A0A4Y2RQN4_ARAVE</name>
<feature type="transmembrane region" description="Helical" evidence="1">
    <location>
        <begin position="85"/>
        <end position="107"/>
    </location>
</feature>
<organism evidence="2 3">
    <name type="scientific">Araneus ventricosus</name>
    <name type="common">Orbweaver spider</name>
    <name type="synonym">Epeira ventricosa</name>
    <dbReference type="NCBI Taxonomy" id="182803"/>
    <lineage>
        <taxon>Eukaryota</taxon>
        <taxon>Metazoa</taxon>
        <taxon>Ecdysozoa</taxon>
        <taxon>Arthropoda</taxon>
        <taxon>Chelicerata</taxon>
        <taxon>Arachnida</taxon>
        <taxon>Araneae</taxon>
        <taxon>Araneomorphae</taxon>
        <taxon>Entelegynae</taxon>
        <taxon>Araneoidea</taxon>
        <taxon>Araneidae</taxon>
        <taxon>Araneus</taxon>
    </lineage>
</organism>
<comment type="caution">
    <text evidence="2">The sequence shown here is derived from an EMBL/GenBank/DDBJ whole genome shotgun (WGS) entry which is preliminary data.</text>
</comment>
<dbReference type="EMBL" id="BGPR01017754">
    <property type="protein sequence ID" value="GBN77205.1"/>
    <property type="molecule type" value="Genomic_DNA"/>
</dbReference>
<evidence type="ECO:0000256" key="1">
    <source>
        <dbReference type="SAM" id="Phobius"/>
    </source>
</evidence>
<keyword evidence="3" id="KW-1185">Reference proteome</keyword>
<evidence type="ECO:0000313" key="3">
    <source>
        <dbReference type="Proteomes" id="UP000499080"/>
    </source>
</evidence>
<gene>
    <name evidence="2" type="ORF">AVEN_151297_1</name>
</gene>
<protein>
    <submittedName>
        <fullName evidence="2">Uncharacterized protein</fullName>
    </submittedName>
</protein>
<evidence type="ECO:0000313" key="2">
    <source>
        <dbReference type="EMBL" id="GBN77205.1"/>
    </source>
</evidence>
<proteinExistence type="predicted"/>
<keyword evidence="1" id="KW-1133">Transmembrane helix</keyword>
<keyword evidence="1" id="KW-0812">Transmembrane</keyword>
<keyword evidence="1" id="KW-0472">Membrane</keyword>
<dbReference type="AlphaFoldDB" id="A0A4Y2RQN4"/>
<sequence length="115" mass="13001">MMHIISSEKIPSILCDALLRYRAWNSTGHRHTACPTCKIHNRFSNPGYTEQREFISALELSVMKIVEPFLLKGFPRLFFRSLKPAVYAICVCPFVITIPNGTAPAAYGVKKNVME</sequence>
<accession>A0A4Y2RQN4</accession>
<reference evidence="2 3" key="1">
    <citation type="journal article" date="2019" name="Sci. Rep.">
        <title>Orb-weaving spider Araneus ventricosus genome elucidates the spidroin gene catalogue.</title>
        <authorList>
            <person name="Kono N."/>
            <person name="Nakamura H."/>
            <person name="Ohtoshi R."/>
            <person name="Moran D.A.P."/>
            <person name="Shinohara A."/>
            <person name="Yoshida Y."/>
            <person name="Fujiwara M."/>
            <person name="Mori M."/>
            <person name="Tomita M."/>
            <person name="Arakawa K."/>
        </authorList>
    </citation>
    <scope>NUCLEOTIDE SEQUENCE [LARGE SCALE GENOMIC DNA]</scope>
</reference>